<dbReference type="InterPro" id="IPR012170">
    <property type="entry name" value="TFIIH_SSL1/p44"/>
</dbReference>
<evidence type="ECO:0000256" key="10">
    <source>
        <dbReference type="ARBA" id="ARBA00023242"/>
    </source>
</evidence>
<dbReference type="GO" id="GO:0006357">
    <property type="term" value="P:regulation of transcription by RNA polymerase II"/>
    <property type="evidence" value="ECO:0007669"/>
    <property type="project" value="TreeGrafter"/>
</dbReference>
<dbReference type="VEuPathDB" id="VectorBase:PPAI005044"/>
<evidence type="ECO:0000256" key="2">
    <source>
        <dbReference type="ARBA" id="ARBA00006092"/>
    </source>
</evidence>
<evidence type="ECO:0000256" key="3">
    <source>
        <dbReference type="ARBA" id="ARBA00022723"/>
    </source>
</evidence>
<comment type="similarity">
    <text evidence="2 11">Belongs to the GTF2H2 family.</text>
</comment>
<evidence type="ECO:0000256" key="11">
    <source>
        <dbReference type="PIRNR" id="PIRNR015919"/>
    </source>
</evidence>
<keyword evidence="7 11" id="KW-0805">Transcription regulation</keyword>
<dbReference type="SUPFAM" id="SSF53300">
    <property type="entry name" value="vWA-like"/>
    <property type="match status" value="1"/>
</dbReference>
<evidence type="ECO:0000256" key="8">
    <source>
        <dbReference type="ARBA" id="ARBA00023163"/>
    </source>
</evidence>
<keyword evidence="8 11" id="KW-0804">Transcription</keyword>
<dbReference type="NCBIfam" id="TIGR00622">
    <property type="entry name" value="ssl1"/>
    <property type="match status" value="1"/>
</dbReference>
<organism evidence="12 13">
    <name type="scientific">Phlebotomus papatasi</name>
    <name type="common">Sandfly</name>
    <dbReference type="NCBI Taxonomy" id="29031"/>
    <lineage>
        <taxon>Eukaryota</taxon>
        <taxon>Metazoa</taxon>
        <taxon>Ecdysozoa</taxon>
        <taxon>Arthropoda</taxon>
        <taxon>Hexapoda</taxon>
        <taxon>Insecta</taxon>
        <taxon>Pterygota</taxon>
        <taxon>Neoptera</taxon>
        <taxon>Endopterygota</taxon>
        <taxon>Diptera</taxon>
        <taxon>Nematocera</taxon>
        <taxon>Psychodoidea</taxon>
        <taxon>Psychodidae</taxon>
        <taxon>Phlebotomus</taxon>
        <taxon>Phlebotomus</taxon>
    </lineage>
</organism>
<dbReference type="Proteomes" id="UP000092462">
    <property type="component" value="Unassembled WGS sequence"/>
</dbReference>
<accession>A0A1B0GNR2</accession>
<dbReference type="InterPro" id="IPR002219">
    <property type="entry name" value="PKC_DAG/PE"/>
</dbReference>
<dbReference type="InterPro" id="IPR007198">
    <property type="entry name" value="Ssl1-like"/>
</dbReference>
<dbReference type="PROSITE" id="PS50234">
    <property type="entry name" value="VWFA"/>
    <property type="match status" value="1"/>
</dbReference>
<dbReference type="SMART" id="SM01047">
    <property type="entry name" value="C1_4"/>
    <property type="match status" value="1"/>
</dbReference>
<name>A0A1B0GNR2_PHLPP</name>
<evidence type="ECO:0000256" key="9">
    <source>
        <dbReference type="ARBA" id="ARBA00023204"/>
    </source>
</evidence>
<dbReference type="PANTHER" id="PTHR12695:SF2">
    <property type="entry name" value="GENERAL TRANSCRIPTION FACTOR IIH SUBUNIT 2-RELATED"/>
    <property type="match status" value="1"/>
</dbReference>
<dbReference type="GO" id="GO:0006351">
    <property type="term" value="P:DNA-templated transcription"/>
    <property type="evidence" value="ECO:0007669"/>
    <property type="project" value="InterPro"/>
</dbReference>
<evidence type="ECO:0000313" key="12">
    <source>
        <dbReference type="EnsemblMetazoa" id="PPAI005044-PA"/>
    </source>
</evidence>
<dbReference type="PROSITE" id="PS50081">
    <property type="entry name" value="ZF_DAG_PE_2"/>
    <property type="match status" value="1"/>
</dbReference>
<sequence>MADEEDPKEYRWETGYEKTWEAIKEDERGLLQSSVAEIIQKAKRKRQAEKKGLSRLGMMRHLYVIVDCTENMTMQDLKPTRLVCTTKLLEVFVEEFFDQNPISQMGFIALKSKRAEKVSDLTGSSRKHIKAIRGLANLTLSGEPSLQNGLDFALKTLKLIPAHASREILVIMGSLTTCDPTDIHATIDALKLEGIRCSVISLSAEVRICKFMTRETSGLYSVILDDAHFRDQLLQHVEPPPAAKTQENSLIKMGFPHGQAEEGKDPALTLCMCHLDSTDEPSHLSVGGYQCPQCLSKYCELPIECVTCGLTLVSAPHLARSYHHLFPVARFLELEFHQQAEICYACQKTFSETLDKMIYQCETCKMFFCTDCDIFIHDDCTRAWDAAQFQPQWPVCRIRHLGELYISANKKYQRVAY</sequence>
<dbReference type="InterPro" id="IPR002035">
    <property type="entry name" value="VWF_A"/>
</dbReference>
<dbReference type="EnsemblMetazoa" id="PPAI005044-RA">
    <property type="protein sequence ID" value="PPAI005044-PA"/>
    <property type="gene ID" value="PPAI005044"/>
</dbReference>
<dbReference type="AlphaFoldDB" id="A0A1B0GNR2"/>
<dbReference type="Pfam" id="PF07975">
    <property type="entry name" value="C1_4"/>
    <property type="match status" value="1"/>
</dbReference>
<keyword evidence="9" id="KW-0234">DNA repair</keyword>
<dbReference type="CDD" id="cd01453">
    <property type="entry name" value="vWA_transcription_factor_IIH_type"/>
    <property type="match status" value="1"/>
</dbReference>
<proteinExistence type="inferred from homology"/>
<evidence type="ECO:0000256" key="4">
    <source>
        <dbReference type="ARBA" id="ARBA00022763"/>
    </source>
</evidence>
<dbReference type="InterPro" id="IPR004595">
    <property type="entry name" value="TFIIH_C1-like_dom"/>
</dbReference>
<dbReference type="PANTHER" id="PTHR12695">
    <property type="entry name" value="GENERAL TRANSCRIPTION FACTOR IIH SUBUNIT 2"/>
    <property type="match status" value="1"/>
</dbReference>
<keyword evidence="6 11" id="KW-0862">Zinc</keyword>
<dbReference type="Gene3D" id="3.40.50.410">
    <property type="entry name" value="von Willebrand factor, type A domain"/>
    <property type="match status" value="1"/>
</dbReference>
<protein>
    <recommendedName>
        <fullName evidence="11">General transcription factor IIH subunit</fullName>
    </recommendedName>
</protein>
<dbReference type="PIRSF" id="PIRSF015919">
    <property type="entry name" value="TFIIH_SSL1"/>
    <property type="match status" value="1"/>
</dbReference>
<evidence type="ECO:0000313" key="13">
    <source>
        <dbReference type="Proteomes" id="UP000092462"/>
    </source>
</evidence>
<dbReference type="Gene3D" id="3.30.40.10">
    <property type="entry name" value="Zinc/RING finger domain, C3HC4 (zinc finger)"/>
    <property type="match status" value="1"/>
</dbReference>
<dbReference type="SMART" id="SM00327">
    <property type="entry name" value="VWA"/>
    <property type="match status" value="1"/>
</dbReference>
<keyword evidence="5" id="KW-0863">Zinc-finger</keyword>
<keyword evidence="3 11" id="KW-0479">Metal-binding</keyword>
<dbReference type="Pfam" id="PF04056">
    <property type="entry name" value="Ssl1"/>
    <property type="match status" value="1"/>
</dbReference>
<dbReference type="SUPFAM" id="SSF57889">
    <property type="entry name" value="Cysteine-rich domain"/>
    <property type="match status" value="1"/>
</dbReference>
<dbReference type="InterPro" id="IPR046349">
    <property type="entry name" value="C1-like_sf"/>
</dbReference>
<dbReference type="GO" id="GO:0008270">
    <property type="term" value="F:zinc ion binding"/>
    <property type="evidence" value="ECO:0007669"/>
    <property type="project" value="UniProtKB-UniRule"/>
</dbReference>
<comment type="subcellular location">
    <subcellularLocation>
        <location evidence="1 11">Nucleus</location>
    </subcellularLocation>
</comment>
<keyword evidence="13" id="KW-1185">Reference proteome</keyword>
<dbReference type="InterPro" id="IPR036465">
    <property type="entry name" value="vWFA_dom_sf"/>
</dbReference>
<keyword evidence="4" id="KW-0227">DNA damage</keyword>
<evidence type="ECO:0000256" key="5">
    <source>
        <dbReference type="ARBA" id="ARBA00022771"/>
    </source>
</evidence>
<dbReference type="GO" id="GO:0006289">
    <property type="term" value="P:nucleotide-excision repair"/>
    <property type="evidence" value="ECO:0007669"/>
    <property type="project" value="UniProtKB-UniRule"/>
</dbReference>
<dbReference type="FunFam" id="3.40.50.410:FF:000015">
    <property type="entry name" value="General transcription factor IIH subunit 2"/>
    <property type="match status" value="1"/>
</dbReference>
<evidence type="ECO:0000256" key="7">
    <source>
        <dbReference type="ARBA" id="ARBA00023015"/>
    </source>
</evidence>
<dbReference type="GO" id="GO:0005675">
    <property type="term" value="C:transcription factor TFIIH holo complex"/>
    <property type="evidence" value="ECO:0007669"/>
    <property type="project" value="UniProtKB-UniRule"/>
</dbReference>
<dbReference type="EMBL" id="AJVK01013549">
    <property type="status" value="NOT_ANNOTATED_CDS"/>
    <property type="molecule type" value="Genomic_DNA"/>
</dbReference>
<dbReference type="InterPro" id="IPR013083">
    <property type="entry name" value="Znf_RING/FYVE/PHD"/>
</dbReference>
<dbReference type="VEuPathDB" id="VectorBase:PPAPM1_004496"/>
<evidence type="ECO:0000256" key="6">
    <source>
        <dbReference type="ARBA" id="ARBA00022833"/>
    </source>
</evidence>
<dbReference type="GO" id="GO:0000439">
    <property type="term" value="C:transcription factor TFIIH core complex"/>
    <property type="evidence" value="ECO:0007669"/>
    <property type="project" value="InterPro"/>
</dbReference>
<reference evidence="12" key="1">
    <citation type="submission" date="2022-08" db="UniProtKB">
        <authorList>
            <consortium name="EnsemblMetazoa"/>
        </authorList>
    </citation>
    <scope>IDENTIFICATION</scope>
    <source>
        <strain evidence="12">Israel</strain>
    </source>
</reference>
<evidence type="ECO:0000256" key="1">
    <source>
        <dbReference type="ARBA" id="ARBA00004123"/>
    </source>
</evidence>
<keyword evidence="10 11" id="KW-0539">Nucleus</keyword>